<comment type="caution">
    <text evidence="2">The sequence shown here is derived from an EMBL/GenBank/DDBJ whole genome shotgun (WGS) entry which is preliminary data.</text>
</comment>
<feature type="domain" description="Glycosyltransferase 2-like" evidence="1">
    <location>
        <begin position="2"/>
        <end position="145"/>
    </location>
</feature>
<keyword evidence="3" id="KW-1185">Reference proteome</keyword>
<protein>
    <submittedName>
        <fullName evidence="2">Glycosyltransferase involved in cell wall biogenesis</fullName>
    </submittedName>
</protein>
<dbReference type="PANTHER" id="PTHR48090">
    <property type="entry name" value="UNDECAPRENYL-PHOSPHATE 4-DEOXY-4-FORMAMIDO-L-ARABINOSE TRANSFERASE-RELATED"/>
    <property type="match status" value="1"/>
</dbReference>
<evidence type="ECO:0000313" key="2">
    <source>
        <dbReference type="EMBL" id="OWK43965.1"/>
    </source>
</evidence>
<dbReference type="InterPro" id="IPR001173">
    <property type="entry name" value="Glyco_trans_2-like"/>
</dbReference>
<gene>
    <name evidence="2" type="ORF">FRUB_03564</name>
</gene>
<dbReference type="CDD" id="cd04179">
    <property type="entry name" value="DPM_DPG-synthase_like"/>
    <property type="match status" value="1"/>
</dbReference>
<dbReference type="InterPro" id="IPR050256">
    <property type="entry name" value="Glycosyltransferase_2"/>
</dbReference>
<evidence type="ECO:0000313" key="3">
    <source>
        <dbReference type="Proteomes" id="UP000214646"/>
    </source>
</evidence>
<accession>A0A225E5L6</accession>
<dbReference type="InterPro" id="IPR029044">
    <property type="entry name" value="Nucleotide-diphossugar_trans"/>
</dbReference>
<dbReference type="GO" id="GO:0016740">
    <property type="term" value="F:transferase activity"/>
    <property type="evidence" value="ECO:0007669"/>
    <property type="project" value="UniProtKB-KW"/>
</dbReference>
<keyword evidence="2" id="KW-0808">Transferase</keyword>
<proteinExistence type="predicted"/>
<dbReference type="PANTHER" id="PTHR48090:SF7">
    <property type="entry name" value="RFBJ PROTEIN"/>
    <property type="match status" value="1"/>
</dbReference>
<dbReference type="SUPFAM" id="SSF53448">
    <property type="entry name" value="Nucleotide-diphospho-sugar transferases"/>
    <property type="match status" value="1"/>
</dbReference>
<name>A0A225E5L6_9BACT</name>
<organism evidence="2 3">
    <name type="scientific">Fimbriiglobus ruber</name>
    <dbReference type="NCBI Taxonomy" id="1908690"/>
    <lineage>
        <taxon>Bacteria</taxon>
        <taxon>Pseudomonadati</taxon>
        <taxon>Planctomycetota</taxon>
        <taxon>Planctomycetia</taxon>
        <taxon>Gemmatales</taxon>
        <taxon>Gemmataceae</taxon>
        <taxon>Fimbriiglobus</taxon>
    </lineage>
</organism>
<dbReference type="Gene3D" id="3.90.550.10">
    <property type="entry name" value="Spore Coat Polysaccharide Biosynthesis Protein SpsA, Chain A"/>
    <property type="match status" value="1"/>
</dbReference>
<reference evidence="3" key="1">
    <citation type="submission" date="2017-06" db="EMBL/GenBank/DDBJ databases">
        <title>Genome analysis of Fimbriiglobus ruber SP5, the first member of the order Planctomycetales with confirmed chitinolytic capability.</title>
        <authorList>
            <person name="Ravin N.V."/>
            <person name="Rakitin A.L."/>
            <person name="Ivanova A.A."/>
            <person name="Beletsky A.V."/>
            <person name="Kulichevskaya I.S."/>
            <person name="Mardanov A.V."/>
            <person name="Dedysh S.N."/>
        </authorList>
    </citation>
    <scope>NUCLEOTIDE SEQUENCE [LARGE SCALE GENOMIC DNA]</scope>
    <source>
        <strain evidence="3">SP5</strain>
    </source>
</reference>
<dbReference type="EMBL" id="NIDE01000004">
    <property type="protein sequence ID" value="OWK43965.1"/>
    <property type="molecule type" value="Genomic_DNA"/>
</dbReference>
<dbReference type="Pfam" id="PF00535">
    <property type="entry name" value="Glycos_transf_2"/>
    <property type="match status" value="1"/>
</dbReference>
<dbReference type="AlphaFoldDB" id="A0A225E5L6"/>
<evidence type="ECO:0000259" key="1">
    <source>
        <dbReference type="Pfam" id="PF00535"/>
    </source>
</evidence>
<dbReference type="Proteomes" id="UP000214646">
    <property type="component" value="Unassembled WGS sequence"/>
</dbReference>
<sequence length="210" mass="23587">MLIVDDGSSDRTAEIAGRTVRDGERPVHFVRLPLNSGIGVTVQTGYLFANSRGGYEYVIQCDADGQHDPADIPHLVAECRRRNLDLCIGSRFLAGDGDGYQSTFSRRLGIRFFVRLIGILSGARVTDPTSGFRCAGPRVWRRFAHRYPEDYPEPESLFWCVRNGLTVGEVPVRMRPRAGGMSSIVYLHTLYYMTKVSLAILVDRLRVKDF</sequence>